<dbReference type="Gene3D" id="2.160.10.10">
    <property type="entry name" value="Hexapeptide repeat proteins"/>
    <property type="match status" value="1"/>
</dbReference>
<comment type="pathway">
    <text evidence="1">Nucleotide-sugar biosynthesis; GDP-alpha-D-mannose biosynthesis; GDP-alpha-D-mannose from alpha-D-mannose 1-phosphate (GTP route): step 1/1.</text>
</comment>
<dbReference type="GO" id="GO:0005525">
    <property type="term" value="F:GTP binding"/>
    <property type="evidence" value="ECO:0007669"/>
    <property type="project" value="UniProtKB-KW"/>
</dbReference>
<organism evidence="7 8">
    <name type="scientific">Blyttiomyces helicus</name>
    <dbReference type="NCBI Taxonomy" id="388810"/>
    <lineage>
        <taxon>Eukaryota</taxon>
        <taxon>Fungi</taxon>
        <taxon>Fungi incertae sedis</taxon>
        <taxon>Chytridiomycota</taxon>
        <taxon>Chytridiomycota incertae sedis</taxon>
        <taxon>Chytridiomycetes</taxon>
        <taxon>Chytridiomycetes incertae sedis</taxon>
        <taxon>Blyttiomyces</taxon>
    </lineage>
</organism>
<dbReference type="AlphaFoldDB" id="A0A4P9WP92"/>
<dbReference type="InterPro" id="IPR050486">
    <property type="entry name" value="Mannose-1P_guanyltransferase"/>
</dbReference>
<evidence type="ECO:0000259" key="5">
    <source>
        <dbReference type="Pfam" id="PF00483"/>
    </source>
</evidence>
<dbReference type="InterPro" id="IPR056729">
    <property type="entry name" value="GMPPB_C"/>
</dbReference>
<comment type="similarity">
    <text evidence="2">Belongs to the transferase hexapeptide repeat family.</text>
</comment>
<accession>A0A4P9WP92</accession>
<evidence type="ECO:0000259" key="6">
    <source>
        <dbReference type="Pfam" id="PF25087"/>
    </source>
</evidence>
<evidence type="ECO:0000313" key="7">
    <source>
        <dbReference type="EMBL" id="RKO93050.1"/>
    </source>
</evidence>
<dbReference type="Gene3D" id="3.90.550.10">
    <property type="entry name" value="Spore Coat Polysaccharide Biosynthesis Protein SpsA, Chain A"/>
    <property type="match status" value="1"/>
</dbReference>
<dbReference type="OrthoDB" id="285674at2759"/>
<proteinExistence type="inferred from homology"/>
<evidence type="ECO:0000256" key="3">
    <source>
        <dbReference type="ARBA" id="ARBA00012387"/>
    </source>
</evidence>
<feature type="domain" description="Mannose-1-phosphate guanyltransferase C-terminal" evidence="6">
    <location>
        <begin position="219"/>
        <end position="346"/>
    </location>
</feature>
<evidence type="ECO:0000256" key="1">
    <source>
        <dbReference type="ARBA" id="ARBA00004823"/>
    </source>
</evidence>
<name>A0A4P9WP92_9FUNG</name>
<dbReference type="Proteomes" id="UP000269721">
    <property type="component" value="Unassembled WGS sequence"/>
</dbReference>
<keyword evidence="7" id="KW-0808">Transferase</keyword>
<feature type="domain" description="Nucleotidyl transferase" evidence="5">
    <location>
        <begin position="3"/>
        <end position="144"/>
    </location>
</feature>
<evidence type="ECO:0000313" key="8">
    <source>
        <dbReference type="Proteomes" id="UP000269721"/>
    </source>
</evidence>
<sequence length="348" mass="38064">RYLREYQSLGTGGGLYHFRDEITRGNPDNVFVLNADIASSFPLAEMLSFHEKQKGVGTILASRVPRDEVHKYGCVVANPDTHEVLHFVEKPETFMSDLISCGIYLFTKDIFPVMSAAIEKRRADLLESGDDAVRSASDEKVALEQDVLSLLASEMKLFAYVCDPKRDFWMQIKTGSSAIPANRKYLQHFVRAAPRRLSEAPLPSADLLVAEPAARAEVVQPAYIHPSAQIHPTARLGPNVSIGPRVTIARGVRIRDSIILDNVDIKNDSCILNSIVGWDSKIGCWARVEGAAPAAAAPVGAATAKGMKVPSACIIGKDVVIADEITVRNCIVLPHKEIKSSQHNEILM</sequence>
<gene>
    <name evidence="7" type="ORF">BDK51DRAFT_18679</name>
</gene>
<evidence type="ECO:0000256" key="2">
    <source>
        <dbReference type="ARBA" id="ARBA00007274"/>
    </source>
</evidence>
<dbReference type="SUPFAM" id="SSF53448">
    <property type="entry name" value="Nucleotide-diphospho-sugar transferases"/>
    <property type="match status" value="1"/>
</dbReference>
<reference evidence="8" key="1">
    <citation type="journal article" date="2018" name="Nat. Microbiol.">
        <title>Leveraging single-cell genomics to expand the fungal tree of life.</title>
        <authorList>
            <person name="Ahrendt S.R."/>
            <person name="Quandt C.A."/>
            <person name="Ciobanu D."/>
            <person name="Clum A."/>
            <person name="Salamov A."/>
            <person name="Andreopoulos B."/>
            <person name="Cheng J.F."/>
            <person name="Woyke T."/>
            <person name="Pelin A."/>
            <person name="Henrissat B."/>
            <person name="Reynolds N.K."/>
            <person name="Benny G.L."/>
            <person name="Smith M.E."/>
            <person name="James T.Y."/>
            <person name="Grigoriev I.V."/>
        </authorList>
    </citation>
    <scope>NUCLEOTIDE SEQUENCE [LARGE SCALE GENOMIC DNA]</scope>
</reference>
<comment type="catalytic activity">
    <reaction evidence="4">
        <text>alpha-D-mannose 1-phosphate + GTP + H(+) = GDP-alpha-D-mannose + diphosphate</text>
        <dbReference type="Rhea" id="RHEA:15229"/>
        <dbReference type="ChEBI" id="CHEBI:15378"/>
        <dbReference type="ChEBI" id="CHEBI:33019"/>
        <dbReference type="ChEBI" id="CHEBI:37565"/>
        <dbReference type="ChEBI" id="CHEBI:57527"/>
        <dbReference type="ChEBI" id="CHEBI:58409"/>
        <dbReference type="EC" id="2.7.7.13"/>
    </reaction>
</comment>
<dbReference type="GO" id="GO:0004475">
    <property type="term" value="F:mannose-1-phosphate guanylyltransferase (GTP) activity"/>
    <property type="evidence" value="ECO:0007669"/>
    <property type="project" value="UniProtKB-EC"/>
</dbReference>
<dbReference type="Pfam" id="PF00483">
    <property type="entry name" value="NTP_transferase"/>
    <property type="match status" value="1"/>
</dbReference>
<dbReference type="EMBL" id="KZ994395">
    <property type="protein sequence ID" value="RKO93050.1"/>
    <property type="molecule type" value="Genomic_DNA"/>
</dbReference>
<dbReference type="EC" id="2.7.7.13" evidence="3"/>
<dbReference type="InterPro" id="IPR005835">
    <property type="entry name" value="NTP_transferase_dom"/>
</dbReference>
<dbReference type="InterPro" id="IPR029044">
    <property type="entry name" value="Nucleotide-diphossugar_trans"/>
</dbReference>
<keyword evidence="8" id="KW-1185">Reference proteome</keyword>
<evidence type="ECO:0000256" key="4">
    <source>
        <dbReference type="ARBA" id="ARBA00047343"/>
    </source>
</evidence>
<dbReference type="Pfam" id="PF25087">
    <property type="entry name" value="GMPPB_C"/>
    <property type="match status" value="1"/>
</dbReference>
<feature type="non-terminal residue" evidence="7">
    <location>
        <position position="1"/>
    </location>
</feature>
<protein>
    <recommendedName>
        <fullName evidence="3">mannose-1-phosphate guanylyltransferase</fullName>
        <ecNumber evidence="3">2.7.7.13</ecNumber>
    </recommendedName>
</protein>
<dbReference type="PANTHER" id="PTHR22572">
    <property type="entry name" value="SUGAR-1-PHOSPHATE GUANYL TRANSFERASE"/>
    <property type="match status" value="1"/>
</dbReference>